<organism evidence="11 12">
    <name type="scientific">Aspergillus turcosus</name>
    <dbReference type="NCBI Taxonomy" id="1245748"/>
    <lineage>
        <taxon>Eukaryota</taxon>
        <taxon>Fungi</taxon>
        <taxon>Dikarya</taxon>
        <taxon>Ascomycota</taxon>
        <taxon>Pezizomycotina</taxon>
        <taxon>Eurotiomycetes</taxon>
        <taxon>Eurotiomycetidae</taxon>
        <taxon>Eurotiales</taxon>
        <taxon>Aspergillaceae</taxon>
        <taxon>Aspergillus</taxon>
        <taxon>Aspergillus subgen. Fumigati</taxon>
    </lineage>
</organism>
<evidence type="ECO:0000256" key="5">
    <source>
        <dbReference type="ARBA" id="ARBA00022989"/>
    </source>
</evidence>
<dbReference type="GO" id="GO:0016811">
    <property type="term" value="F:hydrolase activity, acting on carbon-nitrogen (but not peptide) bonds, in linear amides"/>
    <property type="evidence" value="ECO:0007669"/>
    <property type="project" value="InterPro"/>
</dbReference>
<dbReference type="PANTHER" id="PTHR46187:SF1">
    <property type="entry name" value="ALKALINE PHYTOCERAMIDASE"/>
    <property type="match status" value="1"/>
</dbReference>
<dbReference type="EMBL" id="NIDN02000128">
    <property type="protein sequence ID" value="RLL96009.1"/>
    <property type="molecule type" value="Genomic_DNA"/>
</dbReference>
<dbReference type="OrthoDB" id="187171at2759"/>
<feature type="transmembrane region" description="Helical" evidence="9">
    <location>
        <begin position="212"/>
        <end position="232"/>
    </location>
</feature>
<keyword evidence="4" id="KW-0378">Hydrolase</keyword>
<dbReference type="AlphaFoldDB" id="A0A421D1N1"/>
<dbReference type="CDD" id="cd04301">
    <property type="entry name" value="NAT_SF"/>
    <property type="match status" value="1"/>
</dbReference>
<evidence type="ECO:0000256" key="8">
    <source>
        <dbReference type="PIRSR" id="PIRSR608901-2"/>
    </source>
</evidence>
<evidence type="ECO:0000256" key="6">
    <source>
        <dbReference type="ARBA" id="ARBA00023136"/>
    </source>
</evidence>
<feature type="binding site" evidence="8">
    <location>
        <position position="406"/>
    </location>
    <ligand>
        <name>Zn(2+)</name>
        <dbReference type="ChEBI" id="CHEBI:29105"/>
        <note>catalytic</note>
    </ligand>
</feature>
<feature type="binding site" evidence="8">
    <location>
        <position position="260"/>
    </location>
    <ligand>
        <name>Zn(2+)</name>
        <dbReference type="ChEBI" id="CHEBI:29105"/>
        <note>catalytic</note>
    </ligand>
</feature>
<dbReference type="GO" id="GO:0005789">
    <property type="term" value="C:endoplasmic reticulum membrane"/>
    <property type="evidence" value="ECO:0007669"/>
    <property type="project" value="TreeGrafter"/>
</dbReference>
<evidence type="ECO:0000313" key="11">
    <source>
        <dbReference type="EMBL" id="RLL96009.1"/>
    </source>
</evidence>
<dbReference type="PANTHER" id="PTHR46187">
    <property type="entry name" value="ALKALINE CERAMIDASE 3"/>
    <property type="match status" value="1"/>
</dbReference>
<feature type="transmembrane region" description="Helical" evidence="9">
    <location>
        <begin position="244"/>
        <end position="263"/>
    </location>
</feature>
<keyword evidence="8" id="KW-0862">Zinc</keyword>
<dbReference type="Pfam" id="PF00583">
    <property type="entry name" value="Acetyltransf_1"/>
    <property type="match status" value="1"/>
</dbReference>
<feature type="binding site" evidence="7">
    <location>
        <position position="200"/>
    </location>
    <ligand>
        <name>Ca(2+)</name>
        <dbReference type="ChEBI" id="CHEBI:29108"/>
    </ligand>
</feature>
<dbReference type="STRING" id="1245748.A0A421D1N1"/>
<dbReference type="GO" id="GO:0046872">
    <property type="term" value="F:metal ion binding"/>
    <property type="evidence" value="ECO:0007669"/>
    <property type="project" value="UniProtKB-KW"/>
</dbReference>
<dbReference type="SUPFAM" id="SSF55729">
    <property type="entry name" value="Acyl-CoA N-acyltransferases (Nat)"/>
    <property type="match status" value="1"/>
</dbReference>
<evidence type="ECO:0000259" key="10">
    <source>
        <dbReference type="PROSITE" id="PS51186"/>
    </source>
</evidence>
<dbReference type="Gene3D" id="3.40.630.30">
    <property type="match status" value="1"/>
</dbReference>
<evidence type="ECO:0000313" key="12">
    <source>
        <dbReference type="Proteomes" id="UP000215289"/>
    </source>
</evidence>
<comment type="subcellular location">
    <subcellularLocation>
        <location evidence="1">Membrane</location>
        <topology evidence="1">Multi-pass membrane protein</topology>
    </subcellularLocation>
</comment>
<dbReference type="GO" id="GO:0046514">
    <property type="term" value="P:ceramide catabolic process"/>
    <property type="evidence" value="ECO:0007669"/>
    <property type="project" value="TreeGrafter"/>
</dbReference>
<evidence type="ECO:0000256" key="2">
    <source>
        <dbReference type="ARBA" id="ARBA00009780"/>
    </source>
</evidence>
<sequence length="458" mass="51361">MSNIALIPQVFSTPQELDKIVDQYKHLRLAGLKQDPKAFLSKYETEAEFPYERWVSRIQNPQARTFIALAGDEPVPSSDDALTALLSREWLGTVTIVGPKFATSSEMDLDAPWKVFTEGDRYTTPADNRDVVAVYMITGMFVLPAWRGRGNGRRLVEAATKYTQGASATERTLLVLLVEADNEAARKLYERCGFQKCSEEVDYMVTRYAAEFINTLSNVVYIFYAIYGLYQLRQKPNAGFLRSVPYLGLMAVGICSALFHVSLKYHTQMLDDISMLFTTTPVLHRIMAANASPRVTIVMGITLGSSLLALVIYHVKTDELLLHSVFFVASITTIGIYTMRLINVRTLAGSEARRQIWGMVRFGAVIFNLGYWLWLVDGWVCSYLRSMRATVGLPWAFLLELHGWWHICTGIGAYIFIAVIDHLVSGDDHRNIPGSLAWPAPWAAQSVFAGRGSDKKQA</sequence>
<reference evidence="11 12" key="1">
    <citation type="submission" date="2018-08" db="EMBL/GenBank/DDBJ databases">
        <title>Draft genome sequences of two Aspergillus turcosus clinical strains isolated from bronchoalveolar lavage fluid: one azole-susceptible and the other azole-resistant.</title>
        <authorList>
            <person name="Parent-Michaud M."/>
            <person name="Dufresne P.J."/>
            <person name="Fournier E."/>
            <person name="Martineau C."/>
            <person name="Moreira S."/>
            <person name="Perkins V."/>
            <person name="De Repentigny L."/>
            <person name="Dufresne S.F."/>
        </authorList>
    </citation>
    <scope>NUCLEOTIDE SEQUENCE [LARGE SCALE GENOMIC DNA]</scope>
    <source>
        <strain evidence="11">HMR AF 1038</strain>
    </source>
</reference>
<evidence type="ECO:0000256" key="4">
    <source>
        <dbReference type="ARBA" id="ARBA00022801"/>
    </source>
</evidence>
<evidence type="ECO:0000256" key="1">
    <source>
        <dbReference type="ARBA" id="ARBA00004141"/>
    </source>
</evidence>
<feature type="binding site" evidence="8">
    <location>
        <position position="402"/>
    </location>
    <ligand>
        <name>Zn(2+)</name>
        <dbReference type="ChEBI" id="CHEBI:29105"/>
        <note>catalytic</note>
    </ligand>
</feature>
<evidence type="ECO:0000256" key="3">
    <source>
        <dbReference type="ARBA" id="ARBA00022692"/>
    </source>
</evidence>
<evidence type="ECO:0000256" key="9">
    <source>
        <dbReference type="SAM" id="Phobius"/>
    </source>
</evidence>
<keyword evidence="7" id="KW-0106">Calcium</keyword>
<keyword evidence="3 9" id="KW-0812">Transmembrane</keyword>
<feature type="domain" description="N-acetyltransferase" evidence="10">
    <location>
        <begin position="137"/>
        <end position="217"/>
    </location>
</feature>
<dbReference type="InterPro" id="IPR008901">
    <property type="entry name" value="ACER"/>
</dbReference>
<feature type="transmembrane region" description="Helical" evidence="9">
    <location>
        <begin position="295"/>
        <end position="315"/>
    </location>
</feature>
<feature type="transmembrane region" description="Helical" evidence="9">
    <location>
        <begin position="403"/>
        <end position="424"/>
    </location>
</feature>
<accession>A0A421D1N1</accession>
<dbReference type="InterPro" id="IPR000182">
    <property type="entry name" value="GNAT_dom"/>
</dbReference>
<keyword evidence="7" id="KW-0479">Metal-binding</keyword>
<keyword evidence="6 9" id="KW-0472">Membrane</keyword>
<dbReference type="GO" id="GO:0046513">
    <property type="term" value="P:ceramide biosynthetic process"/>
    <property type="evidence" value="ECO:0007669"/>
    <property type="project" value="TreeGrafter"/>
</dbReference>
<dbReference type="Pfam" id="PF05875">
    <property type="entry name" value="Ceramidase"/>
    <property type="match status" value="1"/>
</dbReference>
<proteinExistence type="inferred from homology"/>
<feature type="transmembrane region" description="Helical" evidence="9">
    <location>
        <begin position="356"/>
        <end position="374"/>
    </location>
</feature>
<feature type="binding site" evidence="7">
    <location>
        <position position="211"/>
    </location>
    <ligand>
        <name>Ca(2+)</name>
        <dbReference type="ChEBI" id="CHEBI:29108"/>
    </ligand>
</feature>
<name>A0A421D1N1_9EURO</name>
<feature type="transmembrane region" description="Helical" evidence="9">
    <location>
        <begin position="321"/>
        <end position="344"/>
    </location>
</feature>
<keyword evidence="12" id="KW-1185">Reference proteome</keyword>
<comment type="cofactor">
    <cofactor evidence="8">
        <name>Zn(2+)</name>
        <dbReference type="ChEBI" id="CHEBI:29105"/>
    </cofactor>
</comment>
<gene>
    <name evidence="11" type="ORF">CFD26_104805</name>
</gene>
<keyword evidence="5 9" id="KW-1133">Transmembrane helix</keyword>
<dbReference type="InterPro" id="IPR016181">
    <property type="entry name" value="Acyl_CoA_acyltransferase"/>
</dbReference>
<comment type="similarity">
    <text evidence="2">Belongs to the alkaline ceramidase family.</text>
</comment>
<comment type="caution">
    <text evidence="11">The sequence shown here is derived from an EMBL/GenBank/DDBJ whole genome shotgun (WGS) entry which is preliminary data.</text>
</comment>
<dbReference type="Proteomes" id="UP000215289">
    <property type="component" value="Unassembled WGS sequence"/>
</dbReference>
<protein>
    <recommendedName>
        <fullName evidence="10">N-acetyltransferase domain-containing protein</fullName>
    </recommendedName>
</protein>
<dbReference type="PROSITE" id="PS51186">
    <property type="entry name" value="GNAT"/>
    <property type="match status" value="1"/>
</dbReference>
<dbReference type="GO" id="GO:0016747">
    <property type="term" value="F:acyltransferase activity, transferring groups other than amino-acyl groups"/>
    <property type="evidence" value="ECO:0007669"/>
    <property type="project" value="InterPro"/>
</dbReference>
<evidence type="ECO:0000256" key="7">
    <source>
        <dbReference type="PIRSR" id="PIRSR608901-1"/>
    </source>
</evidence>